<evidence type="ECO:0000313" key="4">
    <source>
        <dbReference type="Proteomes" id="UP000250266"/>
    </source>
</evidence>
<keyword evidence="2" id="KW-0472">Membrane</keyword>
<gene>
    <name evidence="3" type="ORF">K432DRAFT_408470</name>
</gene>
<feature type="region of interest" description="Disordered" evidence="1">
    <location>
        <begin position="86"/>
        <end position="106"/>
    </location>
</feature>
<dbReference type="OrthoDB" id="9988102at2759"/>
<feature type="compositionally biased region" description="Basic and acidic residues" evidence="1">
    <location>
        <begin position="491"/>
        <end position="500"/>
    </location>
</feature>
<feature type="region of interest" description="Disordered" evidence="1">
    <location>
        <begin position="123"/>
        <end position="149"/>
    </location>
</feature>
<dbReference type="EMBL" id="KV745245">
    <property type="protein sequence ID" value="OCK76067.1"/>
    <property type="molecule type" value="Genomic_DNA"/>
</dbReference>
<protein>
    <submittedName>
        <fullName evidence="3">Uncharacterized protein</fullName>
    </submittedName>
</protein>
<feature type="region of interest" description="Disordered" evidence="1">
    <location>
        <begin position="429"/>
        <end position="519"/>
    </location>
</feature>
<keyword evidence="2" id="KW-0812">Transmembrane</keyword>
<feature type="compositionally biased region" description="Low complexity" evidence="1">
    <location>
        <begin position="128"/>
        <end position="141"/>
    </location>
</feature>
<accession>A0A8E2JBA2</accession>
<feature type="transmembrane region" description="Helical" evidence="2">
    <location>
        <begin position="927"/>
        <end position="946"/>
    </location>
</feature>
<proteinExistence type="predicted"/>
<feature type="transmembrane region" description="Helical" evidence="2">
    <location>
        <begin position="894"/>
        <end position="915"/>
    </location>
</feature>
<evidence type="ECO:0000256" key="1">
    <source>
        <dbReference type="SAM" id="MobiDB-lite"/>
    </source>
</evidence>
<evidence type="ECO:0000313" key="3">
    <source>
        <dbReference type="EMBL" id="OCK76067.1"/>
    </source>
</evidence>
<feature type="region of interest" description="Disordered" evidence="1">
    <location>
        <begin position="239"/>
        <end position="294"/>
    </location>
</feature>
<feature type="compositionally biased region" description="Low complexity" evidence="1">
    <location>
        <begin position="92"/>
        <end position="103"/>
    </location>
</feature>
<organism evidence="3 4">
    <name type="scientific">Lepidopterella palustris CBS 459.81</name>
    <dbReference type="NCBI Taxonomy" id="1314670"/>
    <lineage>
        <taxon>Eukaryota</taxon>
        <taxon>Fungi</taxon>
        <taxon>Dikarya</taxon>
        <taxon>Ascomycota</taxon>
        <taxon>Pezizomycotina</taxon>
        <taxon>Dothideomycetes</taxon>
        <taxon>Pleosporomycetidae</taxon>
        <taxon>Mytilinidiales</taxon>
        <taxon>Argynnaceae</taxon>
        <taxon>Lepidopterella</taxon>
    </lineage>
</organism>
<reference evidence="3 4" key="1">
    <citation type="journal article" date="2016" name="Nat. Commun.">
        <title>Ectomycorrhizal ecology is imprinted in the genome of the dominant symbiotic fungus Cenococcum geophilum.</title>
        <authorList>
            <consortium name="DOE Joint Genome Institute"/>
            <person name="Peter M."/>
            <person name="Kohler A."/>
            <person name="Ohm R.A."/>
            <person name="Kuo A."/>
            <person name="Krutzmann J."/>
            <person name="Morin E."/>
            <person name="Arend M."/>
            <person name="Barry K.W."/>
            <person name="Binder M."/>
            <person name="Choi C."/>
            <person name="Clum A."/>
            <person name="Copeland A."/>
            <person name="Grisel N."/>
            <person name="Haridas S."/>
            <person name="Kipfer T."/>
            <person name="LaButti K."/>
            <person name="Lindquist E."/>
            <person name="Lipzen A."/>
            <person name="Maire R."/>
            <person name="Meier B."/>
            <person name="Mihaltcheva S."/>
            <person name="Molinier V."/>
            <person name="Murat C."/>
            <person name="Poggeler S."/>
            <person name="Quandt C.A."/>
            <person name="Sperisen C."/>
            <person name="Tritt A."/>
            <person name="Tisserant E."/>
            <person name="Crous P.W."/>
            <person name="Henrissat B."/>
            <person name="Nehls U."/>
            <person name="Egli S."/>
            <person name="Spatafora J.W."/>
            <person name="Grigoriev I.V."/>
            <person name="Martin F.M."/>
        </authorList>
    </citation>
    <scope>NUCLEOTIDE SEQUENCE [LARGE SCALE GENOMIC DNA]</scope>
    <source>
        <strain evidence="3 4">CBS 459.81</strain>
    </source>
</reference>
<keyword evidence="4" id="KW-1185">Reference proteome</keyword>
<evidence type="ECO:0000256" key="2">
    <source>
        <dbReference type="SAM" id="Phobius"/>
    </source>
</evidence>
<sequence>MASPPMELLGRCPSMPIGTCTSLAASHPAADNVAQAPVDHQAIEDILKKAVAPSPPSPITEKGHAVPFTLTLQEEKSKPGQFQLVVNINPDSSSGNTSSGNTGQPKKLYANLQALPGLGYDVSPLYRTQTSSPPSSPQEPQGWSDLDGIPPDFLKKVVPEWGVTLDKNISTMSNQPNRLADIKAKIKKSGKGFVVRLLKGTNPETNEVAEVHLAHQASESPPAYHELDSTPCMELDAANESSVSAQDHFAHGGPNSGSLQTAPVFEIGSSSEMGVPRPPPVQSSHTSVSPSAVPRRLIQSSGATASNLRSGDDWHSDAETLTHDIRSLGDPWEEAEDDHTDIEPSSTISTRIPTRAVSISSVVPTPTRGLSVVGPVERFPQDERTTGPRQLLNRTYAKKSFKRRSDGAMNFASDPDMLKKKVVPIRKPLDRGVTAREHARRRSLDEPISKDSNTWHYPQRGVYEQKPVVRRRSSFEPFPEARAGKKRLKLRTKDVPRDRSANTSPVARRIRGSPSTPRREDLLLASGELRGNLSPVPPAQPEIDEAEELRAALEKVSRQNDFSFKSTYNMSPSPKISYPEGYDTVGEIPLPPGLEIRQSSISPKRPIVTFVGLVCAALASKLVQGLTIIQDMYGNEPPVPSNHVRSCGEQLYDDFIEKRRGAARLLEAYLNRPRMHTPSSPRSGSASSTFSSVFSSSSMASTLATPQSTWGGSPSWGQGDSSKYSPTRWRSNNPFSVRIGSYPDPQWLLTCANEGRFTPKIVHLDVNASRIKSDKDLALALREHYSHLNRKWFRALKLRGLTTIDFVQFEVHRNRFADIRKSPDMPSHKSEYDFEPVDLIPPVGSRYLLHLFKHPEDYDGELIAYLRSPKRRSRLDFGVGWGINLVEGFHADRVWTLIIGIFVFGSVIFAVVWACKRDNDVQGAFGVAGWMVTLAALALGWAQAWLE</sequence>
<keyword evidence="2" id="KW-1133">Transmembrane helix</keyword>
<name>A0A8E2JBA2_9PEZI</name>
<dbReference type="Proteomes" id="UP000250266">
    <property type="component" value="Unassembled WGS sequence"/>
</dbReference>
<feature type="region of interest" description="Disordered" evidence="1">
    <location>
        <begin position="705"/>
        <end position="727"/>
    </location>
</feature>
<feature type="compositionally biased region" description="Basic and acidic residues" evidence="1">
    <location>
        <begin position="429"/>
        <end position="449"/>
    </location>
</feature>
<dbReference type="AlphaFoldDB" id="A0A8E2JBA2"/>